<keyword evidence="1" id="KW-0732">Signal</keyword>
<proteinExistence type="predicted"/>
<dbReference type="PANTHER" id="PTHR33104:SF2">
    <property type="entry name" value="CXC3 LIKE CYSTEINE CLUSTER DOMAIN-CONTAINING PROTEIN"/>
    <property type="match status" value="1"/>
</dbReference>
<evidence type="ECO:0000313" key="3">
    <source>
        <dbReference type="Proteomes" id="UP000075714"/>
    </source>
</evidence>
<accession>A0A150FTS7</accession>
<dbReference type="PANTHER" id="PTHR33104">
    <property type="entry name" value="SI:DKEY-29D5.2"/>
    <property type="match status" value="1"/>
</dbReference>
<reference evidence="3" key="1">
    <citation type="journal article" date="2016" name="Nat. Commun.">
        <title>The Gonium pectorale genome demonstrates co-option of cell cycle regulation during the evolution of multicellularity.</title>
        <authorList>
            <person name="Hanschen E.R."/>
            <person name="Marriage T.N."/>
            <person name="Ferris P.J."/>
            <person name="Hamaji T."/>
            <person name="Toyoda A."/>
            <person name="Fujiyama A."/>
            <person name="Neme R."/>
            <person name="Noguchi H."/>
            <person name="Minakuchi Y."/>
            <person name="Suzuki M."/>
            <person name="Kawai-Toyooka H."/>
            <person name="Smith D.R."/>
            <person name="Sparks H."/>
            <person name="Anderson J."/>
            <person name="Bakaric R."/>
            <person name="Luria V."/>
            <person name="Karger A."/>
            <person name="Kirschner M.W."/>
            <person name="Durand P.M."/>
            <person name="Michod R.E."/>
            <person name="Nozaki H."/>
            <person name="Olson B.J."/>
        </authorList>
    </citation>
    <scope>NUCLEOTIDE SEQUENCE [LARGE SCALE GENOMIC DNA]</scope>
    <source>
        <strain evidence="3">NIES-2863</strain>
    </source>
</reference>
<dbReference type="Pfam" id="PF18758">
    <property type="entry name" value="KDZ"/>
    <property type="match status" value="1"/>
</dbReference>
<comment type="caution">
    <text evidence="2">The sequence shown here is derived from an EMBL/GenBank/DDBJ whole genome shotgun (WGS) entry which is preliminary data.</text>
</comment>
<feature type="chain" id="PRO_5007561716" evidence="1">
    <location>
        <begin position="20"/>
        <end position="144"/>
    </location>
</feature>
<dbReference type="EMBL" id="LSYV01000957">
    <property type="protein sequence ID" value="KXZ41023.1"/>
    <property type="molecule type" value="Genomic_DNA"/>
</dbReference>
<dbReference type="STRING" id="33097.A0A150FTS7"/>
<sequence length="144" mass="16639">MQHLITAAGLLVCRHGVLLRLINFFSGERHAYSTLAALSLLEAGTSVRFWWYDIACRWGKSYQKWLAEQPQHIREKGAGMQFLIPPWHCYAHRESHLERVSRLYANDVVLGLPFRACNSVLPTLAQQRIGGSPPWRADWRREDL</sequence>
<dbReference type="Proteomes" id="UP000075714">
    <property type="component" value="Unassembled WGS sequence"/>
</dbReference>
<dbReference type="OrthoDB" id="544344at2759"/>
<dbReference type="AlphaFoldDB" id="A0A150FTS7"/>
<protein>
    <submittedName>
        <fullName evidence="2">Uncharacterized protein</fullName>
    </submittedName>
</protein>
<evidence type="ECO:0000313" key="2">
    <source>
        <dbReference type="EMBL" id="KXZ41023.1"/>
    </source>
</evidence>
<gene>
    <name evidence="2" type="ORF">GPECTOR_961g227</name>
</gene>
<keyword evidence="3" id="KW-1185">Reference proteome</keyword>
<name>A0A150FTS7_GONPE</name>
<organism evidence="2 3">
    <name type="scientific">Gonium pectorale</name>
    <name type="common">Green alga</name>
    <dbReference type="NCBI Taxonomy" id="33097"/>
    <lineage>
        <taxon>Eukaryota</taxon>
        <taxon>Viridiplantae</taxon>
        <taxon>Chlorophyta</taxon>
        <taxon>core chlorophytes</taxon>
        <taxon>Chlorophyceae</taxon>
        <taxon>CS clade</taxon>
        <taxon>Chlamydomonadales</taxon>
        <taxon>Volvocaceae</taxon>
        <taxon>Gonium</taxon>
    </lineage>
</organism>
<feature type="signal peptide" evidence="1">
    <location>
        <begin position="1"/>
        <end position="19"/>
    </location>
</feature>
<evidence type="ECO:0000256" key="1">
    <source>
        <dbReference type="SAM" id="SignalP"/>
    </source>
</evidence>
<dbReference type="InterPro" id="IPR040521">
    <property type="entry name" value="KDZ"/>
</dbReference>